<feature type="transmembrane region" description="Helical" evidence="2">
    <location>
        <begin position="167"/>
        <end position="195"/>
    </location>
</feature>
<feature type="transmembrane region" description="Helical" evidence="2">
    <location>
        <begin position="34"/>
        <end position="57"/>
    </location>
</feature>
<dbReference type="GeneID" id="37272723"/>
<evidence type="ECO:0000256" key="1">
    <source>
        <dbReference type="SAM" id="MobiDB-lite"/>
    </source>
</evidence>
<evidence type="ECO:0000313" key="4">
    <source>
        <dbReference type="Proteomes" id="UP000245946"/>
    </source>
</evidence>
<evidence type="ECO:0000256" key="2">
    <source>
        <dbReference type="SAM" id="Phobius"/>
    </source>
</evidence>
<protein>
    <submittedName>
        <fullName evidence="3">Uncharacterized protein</fullName>
    </submittedName>
</protein>
<proteinExistence type="predicted"/>
<feature type="compositionally biased region" description="Pro residues" evidence="1">
    <location>
        <begin position="230"/>
        <end position="241"/>
    </location>
</feature>
<feature type="region of interest" description="Disordered" evidence="1">
    <location>
        <begin position="212"/>
        <end position="328"/>
    </location>
</feature>
<feature type="compositionally biased region" description="Basic and acidic residues" evidence="1">
    <location>
        <begin position="263"/>
        <end position="272"/>
    </location>
</feature>
<dbReference type="EMBL" id="KZ819290">
    <property type="protein sequence ID" value="PWN98754.1"/>
    <property type="molecule type" value="Genomic_DNA"/>
</dbReference>
<evidence type="ECO:0000313" key="3">
    <source>
        <dbReference type="EMBL" id="PWN98754.1"/>
    </source>
</evidence>
<feature type="transmembrane region" description="Helical" evidence="2">
    <location>
        <begin position="7"/>
        <end position="28"/>
    </location>
</feature>
<reference evidence="3 4" key="1">
    <citation type="journal article" date="2018" name="Mol. Biol. Evol.">
        <title>Broad Genomic Sampling Reveals a Smut Pathogenic Ancestry of the Fungal Clade Ustilaginomycotina.</title>
        <authorList>
            <person name="Kijpornyongpan T."/>
            <person name="Mondo S.J."/>
            <person name="Barry K."/>
            <person name="Sandor L."/>
            <person name="Lee J."/>
            <person name="Lipzen A."/>
            <person name="Pangilinan J."/>
            <person name="LaButti K."/>
            <person name="Hainaut M."/>
            <person name="Henrissat B."/>
            <person name="Grigoriev I.V."/>
            <person name="Spatafora J.W."/>
            <person name="Aime M.C."/>
        </authorList>
    </citation>
    <scope>NUCLEOTIDE SEQUENCE [LARGE SCALE GENOMIC DNA]</scope>
    <source>
        <strain evidence="3 4">MCA 4186</strain>
    </source>
</reference>
<sequence>MGVSRACHFGLLAVSLALSCVGLVLVVLLAEEMSYLFCILGAAMTLLAFVLVLALLWPPVCGRSRSTSVRKWWAGSSAGQPRYPHGASDVELLPSKGRSSRPAPALGYVRAATVLLPCITLAALGVLLTRALRLDYRREAVVPGADPDYEWSLDTLGLRGLRRWHSLALGLSVVTWLNAAACLLAAVACVATVLLEKRAQRRTDTQRFLKATSIAGASSTEREAPAPYRDAPPSPLLPPPSSSDHGSRHTGTPAPRRSLLAPRESDEERTTTDDDLVSARSHASKSPDHDDAAPAGLAHPLQQHDDDEVYAARPHSPTLANAAPGQAF</sequence>
<accession>A0A316ZCK7</accession>
<keyword evidence="4" id="KW-1185">Reference proteome</keyword>
<keyword evidence="2" id="KW-0812">Transmembrane</keyword>
<feature type="transmembrane region" description="Helical" evidence="2">
    <location>
        <begin position="105"/>
        <end position="128"/>
    </location>
</feature>
<gene>
    <name evidence="3" type="ORF">FA09DRAFT_359923</name>
</gene>
<keyword evidence="2" id="KW-1133">Transmembrane helix</keyword>
<dbReference type="RefSeq" id="XP_025599033.1">
    <property type="nucleotide sequence ID" value="XM_025745179.1"/>
</dbReference>
<keyword evidence="2" id="KW-0472">Membrane</keyword>
<dbReference type="Proteomes" id="UP000245946">
    <property type="component" value="Unassembled WGS sequence"/>
</dbReference>
<name>A0A316ZCK7_9BASI</name>
<dbReference type="AlphaFoldDB" id="A0A316ZCK7"/>
<organism evidence="3 4">
    <name type="scientific">Tilletiopsis washingtonensis</name>
    <dbReference type="NCBI Taxonomy" id="58919"/>
    <lineage>
        <taxon>Eukaryota</taxon>
        <taxon>Fungi</taxon>
        <taxon>Dikarya</taxon>
        <taxon>Basidiomycota</taxon>
        <taxon>Ustilaginomycotina</taxon>
        <taxon>Exobasidiomycetes</taxon>
        <taxon>Entylomatales</taxon>
        <taxon>Entylomatales incertae sedis</taxon>
        <taxon>Tilletiopsis</taxon>
    </lineage>
</organism>
<dbReference type="PROSITE" id="PS51257">
    <property type="entry name" value="PROKAR_LIPOPROTEIN"/>
    <property type="match status" value="1"/>
</dbReference>